<evidence type="ECO:0000313" key="2">
    <source>
        <dbReference type="Proteomes" id="UP001295463"/>
    </source>
</evidence>
<name>A0ABM9D9J4_9BACT</name>
<evidence type="ECO:0000313" key="1">
    <source>
        <dbReference type="EMBL" id="CAH2031822.1"/>
    </source>
</evidence>
<gene>
    <name evidence="1" type="ORF">GEAMG1_1987</name>
</gene>
<accession>A0ABM9D9J4</accession>
<protein>
    <submittedName>
        <fullName evidence="1">Uncharacterized protein</fullName>
    </submittedName>
</protein>
<keyword evidence="2" id="KW-1185">Reference proteome</keyword>
<proteinExistence type="predicted"/>
<sequence length="258" mass="28002">MLAGHQDQGQQGGGDQQQQYAIASGRFRIRKPAIHRFQQLGAQLVQIIPGRVVRDMMVGVGHGPSGCAEISVCDGCCDFHDMSGEYTGDRRELSIVHSRRQNRLQFRDLRSGDLHVGPAVVNPVFKTFQGAAGNGPVRAHRHEPQHGDGTGILPVHLGAGHIEAVATTSQDALDDTAFLLQGVSGKGQVQFEAVDEHGWFRLRGMHPFHTPEEGAVKPLFPLLLKRGDAVGYYAAENRIKSTEGIHSCCAIFSCFSSC</sequence>
<dbReference type="EMBL" id="OW150024">
    <property type="protein sequence ID" value="CAH2031822.1"/>
    <property type="molecule type" value="Genomic_DNA"/>
</dbReference>
<reference evidence="1 2" key="1">
    <citation type="submission" date="2022-03" db="EMBL/GenBank/DDBJ databases">
        <authorList>
            <person name="Koch H."/>
        </authorList>
    </citation>
    <scope>NUCLEOTIDE SEQUENCE [LARGE SCALE GENOMIC DNA]</scope>
    <source>
        <strain evidence="1 2">G1</strain>
    </source>
</reference>
<organism evidence="1 2">
    <name type="scientific">Trichlorobacter ammonificans</name>
    <dbReference type="NCBI Taxonomy" id="2916410"/>
    <lineage>
        <taxon>Bacteria</taxon>
        <taxon>Pseudomonadati</taxon>
        <taxon>Thermodesulfobacteriota</taxon>
        <taxon>Desulfuromonadia</taxon>
        <taxon>Geobacterales</taxon>
        <taxon>Geobacteraceae</taxon>
        <taxon>Trichlorobacter</taxon>
    </lineage>
</organism>
<dbReference type="Proteomes" id="UP001295463">
    <property type="component" value="Chromosome"/>
</dbReference>